<proteinExistence type="predicted"/>
<feature type="compositionally biased region" description="Pro residues" evidence="1">
    <location>
        <begin position="368"/>
        <end position="391"/>
    </location>
</feature>
<feature type="compositionally biased region" description="Low complexity" evidence="1">
    <location>
        <begin position="316"/>
        <end position="352"/>
    </location>
</feature>
<feature type="transmembrane region" description="Helical" evidence="2">
    <location>
        <begin position="148"/>
        <end position="170"/>
    </location>
</feature>
<accession>A0A7D4TE18</accession>
<gene>
    <name evidence="3" type="ORF">HQM25_03830</name>
</gene>
<reference evidence="3 4" key="1">
    <citation type="submission" date="2020-05" db="EMBL/GenBank/DDBJ databases">
        <title>Strain PA2F3 complete genome.</title>
        <authorList>
            <person name="Kim Y.-S."/>
            <person name="Kim S.-J."/>
            <person name="Jung H.-k."/>
            <person name="Kim S.-E."/>
            <person name="Kim K.-H."/>
        </authorList>
    </citation>
    <scope>NUCLEOTIDE SEQUENCE [LARGE SCALE GENOMIC DNA]</scope>
    <source>
        <strain evidence="3 4">PA2F3</strain>
    </source>
</reference>
<evidence type="ECO:0000313" key="3">
    <source>
        <dbReference type="EMBL" id="QKJ18600.1"/>
    </source>
</evidence>
<evidence type="ECO:0000313" key="4">
    <source>
        <dbReference type="Proteomes" id="UP000502498"/>
    </source>
</evidence>
<organism evidence="3 4">
    <name type="scientific">Microbacterium hominis</name>
    <dbReference type="NCBI Taxonomy" id="162426"/>
    <lineage>
        <taxon>Bacteria</taxon>
        <taxon>Bacillati</taxon>
        <taxon>Actinomycetota</taxon>
        <taxon>Actinomycetes</taxon>
        <taxon>Micrococcales</taxon>
        <taxon>Microbacteriaceae</taxon>
        <taxon>Microbacterium</taxon>
    </lineage>
</organism>
<keyword evidence="2" id="KW-0472">Membrane</keyword>
<keyword evidence="2" id="KW-0812">Transmembrane</keyword>
<evidence type="ECO:0000256" key="2">
    <source>
        <dbReference type="SAM" id="Phobius"/>
    </source>
</evidence>
<evidence type="ECO:0000256" key="1">
    <source>
        <dbReference type="SAM" id="MobiDB-lite"/>
    </source>
</evidence>
<dbReference type="RefSeq" id="WP_172989041.1">
    <property type="nucleotide sequence ID" value="NZ_CP054038.1"/>
</dbReference>
<feature type="transmembrane region" description="Helical" evidence="2">
    <location>
        <begin position="24"/>
        <end position="46"/>
    </location>
</feature>
<feature type="region of interest" description="Disordered" evidence="1">
    <location>
        <begin position="310"/>
        <end position="391"/>
    </location>
</feature>
<feature type="transmembrane region" description="Helical" evidence="2">
    <location>
        <begin position="182"/>
        <end position="204"/>
    </location>
</feature>
<keyword evidence="2" id="KW-1133">Transmembrane helix</keyword>
<feature type="transmembrane region" description="Helical" evidence="2">
    <location>
        <begin position="52"/>
        <end position="72"/>
    </location>
</feature>
<dbReference type="AlphaFoldDB" id="A0A7D4TE18"/>
<dbReference type="EMBL" id="CP054038">
    <property type="protein sequence ID" value="QKJ18600.1"/>
    <property type="molecule type" value="Genomic_DNA"/>
</dbReference>
<name>A0A7D4TE18_9MICO</name>
<feature type="transmembrane region" description="Helical" evidence="2">
    <location>
        <begin position="84"/>
        <end position="105"/>
    </location>
</feature>
<dbReference type="Proteomes" id="UP000502498">
    <property type="component" value="Chromosome"/>
</dbReference>
<protein>
    <submittedName>
        <fullName evidence="3">Uncharacterized protein</fullName>
    </submittedName>
</protein>
<sequence>MTVPDPYSPAPAADSTAPSPLFRAAIWVAIGALIAAALVCVVWVLVGNQNGIVGRAFLTILLLVGFAGVALLDAHLAPRRPGWFALASMASWIIALLIGAVMIWMPERFPWSGFTRTVQFLLIVLILQLVLLHLRLYTKAFQRYVTPFTQVVAIATIALVVGLAALVIVPLMVGEFFTFAEIYWRIVVAVSILAAVGTALIPLVNALFAPRRERVAAPVPAPDYTSWPPPGAQTAAAAPAIETALEQELLPWPTYYDGVTPLPIMPDGSPDWGAYYTGYPSEGAQVIGMPLPAAEETPADAGLAWEAEQTDPGVRAAEPAAEQPETAPYAEPAVEQPAADPAAQQPEAAPAAEPAPAPAPEPERAQPAPAPPQPPSGYEGYPPPPPLPPRS</sequence>
<feature type="transmembrane region" description="Helical" evidence="2">
    <location>
        <begin position="117"/>
        <end position="136"/>
    </location>
</feature>